<evidence type="ECO:0000256" key="1">
    <source>
        <dbReference type="SAM" id="Phobius"/>
    </source>
</evidence>
<evidence type="ECO:0000313" key="2">
    <source>
        <dbReference type="EMBL" id="KKK84997.1"/>
    </source>
</evidence>
<keyword evidence="1" id="KW-1133">Transmembrane helix</keyword>
<reference evidence="2" key="1">
    <citation type="journal article" date="2015" name="Nature">
        <title>Complex archaea that bridge the gap between prokaryotes and eukaryotes.</title>
        <authorList>
            <person name="Spang A."/>
            <person name="Saw J.H."/>
            <person name="Jorgensen S.L."/>
            <person name="Zaremba-Niedzwiedzka K."/>
            <person name="Martijn J."/>
            <person name="Lind A.E."/>
            <person name="van Eijk R."/>
            <person name="Schleper C."/>
            <person name="Guy L."/>
            <person name="Ettema T.J."/>
        </authorList>
    </citation>
    <scope>NUCLEOTIDE SEQUENCE</scope>
</reference>
<feature type="non-terminal residue" evidence="2">
    <location>
        <position position="151"/>
    </location>
</feature>
<protein>
    <submittedName>
        <fullName evidence="2">Uncharacterized protein</fullName>
    </submittedName>
</protein>
<organism evidence="2">
    <name type="scientific">marine sediment metagenome</name>
    <dbReference type="NCBI Taxonomy" id="412755"/>
    <lineage>
        <taxon>unclassified sequences</taxon>
        <taxon>metagenomes</taxon>
        <taxon>ecological metagenomes</taxon>
    </lineage>
</organism>
<name>A0A0F8YU77_9ZZZZ</name>
<keyword evidence="1" id="KW-0472">Membrane</keyword>
<comment type="caution">
    <text evidence="2">The sequence shown here is derived from an EMBL/GenBank/DDBJ whole genome shotgun (WGS) entry which is preliminary data.</text>
</comment>
<keyword evidence="1" id="KW-0812">Transmembrane</keyword>
<dbReference type="EMBL" id="LAZR01051510">
    <property type="protein sequence ID" value="KKK84997.1"/>
    <property type="molecule type" value="Genomic_DNA"/>
</dbReference>
<feature type="transmembrane region" description="Helical" evidence="1">
    <location>
        <begin position="107"/>
        <end position="127"/>
    </location>
</feature>
<sequence>MLVDFLSNKDYNSEEENAVKDFYDQKIQKLDFFSQKPVNAMIHRFLINKMLYKIYDTGPQLPKNLVDCVYAEDFDHKKPEWLINGTYYPFGKFFNLIKKDDQKRIKLTIILLLTTILISHFFLISLAKTEVYFSFFYNSISPARQNQADKT</sequence>
<proteinExistence type="predicted"/>
<accession>A0A0F8YU77</accession>
<dbReference type="AlphaFoldDB" id="A0A0F8YU77"/>
<gene>
    <name evidence="2" type="ORF">LCGC14_2777740</name>
</gene>